<evidence type="ECO:0000313" key="2">
    <source>
        <dbReference type="Proteomes" id="UP001150062"/>
    </source>
</evidence>
<accession>A0ABQ8YGV9</accession>
<comment type="caution">
    <text evidence="1">The sequence shown here is derived from an EMBL/GenBank/DDBJ whole genome shotgun (WGS) entry which is preliminary data.</text>
</comment>
<sequence length="112" mass="12916">MSNVDKSIIVCDNGTGFVKVGYANSNFPAAVFPSIVGRPVLRYEENVTNVKIKDIMIGEEAEQVRNMLQISHPLENGIVRNWEDMKYLYDYTFDKNWELKRQTVKSCLQKPQ</sequence>
<protein>
    <submittedName>
        <fullName evidence="1">Actin-related protein</fullName>
    </submittedName>
</protein>
<dbReference type="PRINTS" id="PR00190">
    <property type="entry name" value="ACTIN"/>
</dbReference>
<dbReference type="Pfam" id="PF00022">
    <property type="entry name" value="Actin"/>
    <property type="match status" value="1"/>
</dbReference>
<evidence type="ECO:0000313" key="1">
    <source>
        <dbReference type="EMBL" id="KAJ6243807.1"/>
    </source>
</evidence>
<dbReference type="InterPro" id="IPR004000">
    <property type="entry name" value="Actin"/>
</dbReference>
<keyword evidence="2" id="KW-1185">Reference proteome</keyword>
<dbReference type="InterPro" id="IPR043129">
    <property type="entry name" value="ATPase_NBD"/>
</dbReference>
<gene>
    <name evidence="1" type="ORF">M0813_22248</name>
</gene>
<organism evidence="1 2">
    <name type="scientific">Anaeramoeba flamelloides</name>
    <dbReference type="NCBI Taxonomy" id="1746091"/>
    <lineage>
        <taxon>Eukaryota</taxon>
        <taxon>Metamonada</taxon>
        <taxon>Anaeramoebidae</taxon>
        <taxon>Anaeramoeba</taxon>
    </lineage>
</organism>
<dbReference type="EMBL" id="JAOAOG010000168">
    <property type="protein sequence ID" value="KAJ6243807.1"/>
    <property type="molecule type" value="Genomic_DNA"/>
</dbReference>
<dbReference type="Proteomes" id="UP001150062">
    <property type="component" value="Unassembled WGS sequence"/>
</dbReference>
<reference evidence="1" key="1">
    <citation type="submission" date="2022-08" db="EMBL/GenBank/DDBJ databases">
        <title>Novel sulfate-reducing endosymbionts in the free-living metamonad Anaeramoeba.</title>
        <authorList>
            <person name="Jerlstrom-Hultqvist J."/>
            <person name="Cepicka I."/>
            <person name="Gallot-Lavallee L."/>
            <person name="Salas-Leiva D."/>
            <person name="Curtis B.A."/>
            <person name="Zahonova K."/>
            <person name="Pipaliya S."/>
            <person name="Dacks J."/>
            <person name="Roger A.J."/>
        </authorList>
    </citation>
    <scope>NUCLEOTIDE SEQUENCE</scope>
    <source>
        <strain evidence="1">Schooner1</strain>
    </source>
</reference>
<dbReference type="SUPFAM" id="SSF53067">
    <property type="entry name" value="Actin-like ATPase domain"/>
    <property type="match status" value="1"/>
</dbReference>
<dbReference type="Gene3D" id="3.30.420.40">
    <property type="match status" value="1"/>
</dbReference>
<proteinExistence type="predicted"/>
<name>A0ABQ8YGV9_9EUKA</name>